<dbReference type="GO" id="GO:0070507">
    <property type="term" value="P:regulation of microtubule cytoskeleton organization"/>
    <property type="evidence" value="ECO:0007669"/>
    <property type="project" value="TreeGrafter"/>
</dbReference>
<dbReference type="Pfam" id="PF00069">
    <property type="entry name" value="Pkinase"/>
    <property type="match status" value="1"/>
</dbReference>
<proteinExistence type="evidence at transcript level"/>
<evidence type="ECO:0000256" key="3">
    <source>
        <dbReference type="ARBA" id="ARBA00022679"/>
    </source>
</evidence>
<dbReference type="GO" id="GO:0005634">
    <property type="term" value="C:nucleus"/>
    <property type="evidence" value="ECO:0007669"/>
    <property type="project" value="TreeGrafter"/>
</dbReference>
<keyword evidence="4" id="KW-0547">Nucleotide-binding</keyword>
<organism evidence="8">
    <name type="scientific">Schmidtea mediterranea</name>
    <name type="common">Freshwater planarian flatworm</name>
    <dbReference type="NCBI Taxonomy" id="79327"/>
    <lineage>
        <taxon>Eukaryota</taxon>
        <taxon>Metazoa</taxon>
        <taxon>Spiralia</taxon>
        <taxon>Lophotrochozoa</taxon>
        <taxon>Platyhelminthes</taxon>
        <taxon>Rhabditophora</taxon>
        <taxon>Seriata</taxon>
        <taxon>Tricladida</taxon>
        <taxon>Continenticola</taxon>
        <taxon>Geoplanoidea</taxon>
        <taxon>Dugesiidae</taxon>
        <taxon>Schmidtea</taxon>
    </lineage>
</organism>
<dbReference type="GO" id="GO:0005524">
    <property type="term" value="F:ATP binding"/>
    <property type="evidence" value="ECO:0007669"/>
    <property type="project" value="UniProtKB-KW"/>
</dbReference>
<keyword evidence="3" id="KW-0808">Transferase</keyword>
<evidence type="ECO:0000256" key="5">
    <source>
        <dbReference type="ARBA" id="ARBA00022777"/>
    </source>
</evidence>
<dbReference type="GO" id="GO:0090090">
    <property type="term" value="P:negative regulation of canonical Wnt signaling pathway"/>
    <property type="evidence" value="ECO:0007669"/>
    <property type="project" value="TreeGrafter"/>
</dbReference>
<dbReference type="CDD" id="cd14137">
    <property type="entry name" value="STKc_GSK3"/>
    <property type="match status" value="1"/>
</dbReference>
<evidence type="ECO:0000256" key="2">
    <source>
        <dbReference type="ARBA" id="ARBA00022527"/>
    </source>
</evidence>
<dbReference type="GO" id="GO:0005829">
    <property type="term" value="C:cytosol"/>
    <property type="evidence" value="ECO:0007669"/>
    <property type="project" value="TreeGrafter"/>
</dbReference>
<dbReference type="GO" id="GO:0030154">
    <property type="term" value="P:cell differentiation"/>
    <property type="evidence" value="ECO:0007669"/>
    <property type="project" value="TreeGrafter"/>
</dbReference>
<reference evidence="8" key="1">
    <citation type="submission" date="2006-02" db="EMBL/GenBank/DDBJ databases">
        <title>wnt pathway and anterior-posterior axis determination in planarians.</title>
        <authorList>
            <person name="Adell T."/>
            <person name="Marsal M."/>
            <person name="Salo E."/>
        </authorList>
    </citation>
    <scope>NUCLEOTIDE SEQUENCE</scope>
</reference>
<feature type="domain" description="Protein kinase" evidence="7">
    <location>
        <begin position="66"/>
        <end position="350"/>
    </location>
</feature>
<dbReference type="PANTHER" id="PTHR24057:SF0">
    <property type="entry name" value="PROTEIN KINASE SHAGGY-RELATED"/>
    <property type="match status" value="1"/>
</dbReference>
<gene>
    <name evidence="8" type="primary">GSK3.2</name>
</gene>
<keyword evidence="5 8" id="KW-0418">Kinase</keyword>
<dbReference type="FunFam" id="1.10.510.10:FF:000082">
    <property type="entry name" value="Shaggy-related protein kinase kappa"/>
    <property type="match status" value="1"/>
</dbReference>
<dbReference type="SUPFAM" id="SSF56112">
    <property type="entry name" value="Protein kinase-like (PK-like)"/>
    <property type="match status" value="1"/>
</dbReference>
<evidence type="ECO:0000313" key="8">
    <source>
        <dbReference type="EMBL" id="ABD72511.1"/>
    </source>
</evidence>
<dbReference type="PROSITE" id="PS00108">
    <property type="entry name" value="PROTEIN_KINASE_ST"/>
    <property type="match status" value="1"/>
</dbReference>
<dbReference type="PANTHER" id="PTHR24057">
    <property type="entry name" value="GLYCOGEN SYNTHASE KINASE-3 ALPHA"/>
    <property type="match status" value="1"/>
</dbReference>
<dbReference type="EMBL" id="DQ406858">
    <property type="protein sequence ID" value="ABD72511.1"/>
    <property type="molecule type" value="mRNA"/>
</dbReference>
<dbReference type="InterPro" id="IPR050591">
    <property type="entry name" value="GSK-3"/>
</dbReference>
<dbReference type="SMART" id="SM00220">
    <property type="entry name" value="S_TKc"/>
    <property type="match status" value="1"/>
</dbReference>
<sequence length="390" mass="45025">MGDKITRVDSKECPSIVHRNVSDLNQLKTENNIDMPCTIQDSVFDNLPVTIVVTDNLEDRTLSIQFIEFKEFASGSFGTVYDGLIENDIRVAVKKVLQDRKYKNRELEIMRMLNHNNITNLLYFFFTISSNGSDIFLNLVMEYIPQTISRILKFYSKNKSFLPMNYAKLYWYQILRGIHYMHQQGICHRDIKPQNLLVNPSKALLRICDFGSAKPLVSTETNVAYICSRYYRAPELIFGSTHYTVLIDIWSVGCVFSEILINKPIFPGETSVDQLVEIIKVLGSPSVEQIADMNENYKSYNLPVINPCPLNQLFLNPEIPTEMFDLLKMMFDYSPKNRITAIQSLIHPCFDVFRKKDFKLDNGRSFPPLLDFSPIELKNLDKAIINKLIP</sequence>
<dbReference type="Gene3D" id="1.10.510.10">
    <property type="entry name" value="Transferase(Phosphotransferase) domain 1"/>
    <property type="match status" value="1"/>
</dbReference>
<dbReference type="PROSITE" id="PS50011">
    <property type="entry name" value="PROTEIN_KINASE_DOM"/>
    <property type="match status" value="1"/>
</dbReference>
<keyword evidence="2" id="KW-0723">Serine/threonine-protein kinase</keyword>
<dbReference type="GO" id="GO:0030424">
    <property type="term" value="C:axon"/>
    <property type="evidence" value="ECO:0007669"/>
    <property type="project" value="TreeGrafter"/>
</dbReference>
<dbReference type="InterPro" id="IPR008271">
    <property type="entry name" value="Ser/Thr_kinase_AS"/>
</dbReference>
<dbReference type="InterPro" id="IPR000719">
    <property type="entry name" value="Prot_kinase_dom"/>
</dbReference>
<dbReference type="Gene3D" id="3.30.200.20">
    <property type="entry name" value="Phosphorylase Kinase, domain 1"/>
    <property type="match status" value="1"/>
</dbReference>
<protein>
    <submittedName>
        <fullName evidence="8">Glycogen synthase kinase 3</fullName>
    </submittedName>
</protein>
<comment type="similarity">
    <text evidence="1">Belongs to the protein kinase superfamily. CMGC Ser/Thr protein kinase family. GSK-3 subfamily.</text>
</comment>
<dbReference type="InterPro" id="IPR011009">
    <property type="entry name" value="Kinase-like_dom_sf"/>
</dbReference>
<dbReference type="GO" id="GO:0007165">
    <property type="term" value="P:signal transduction"/>
    <property type="evidence" value="ECO:0007669"/>
    <property type="project" value="TreeGrafter"/>
</dbReference>
<dbReference type="GO" id="GO:0004674">
    <property type="term" value="F:protein serine/threonine kinase activity"/>
    <property type="evidence" value="ECO:0007669"/>
    <property type="project" value="UniProtKB-KW"/>
</dbReference>
<dbReference type="AlphaFoldDB" id="Q1WBW2"/>
<evidence type="ECO:0000256" key="4">
    <source>
        <dbReference type="ARBA" id="ARBA00022741"/>
    </source>
</evidence>
<dbReference type="InterPro" id="IPR039192">
    <property type="entry name" value="STKc_GSK3"/>
</dbReference>
<accession>Q1WBW2</accession>
<name>Q1WBW2_SCHMD</name>
<evidence type="ECO:0000256" key="6">
    <source>
        <dbReference type="ARBA" id="ARBA00022840"/>
    </source>
</evidence>
<dbReference type="GO" id="GO:0032436">
    <property type="term" value="P:positive regulation of proteasomal ubiquitin-dependent protein catabolic process"/>
    <property type="evidence" value="ECO:0007669"/>
    <property type="project" value="TreeGrafter"/>
</dbReference>
<keyword evidence="6" id="KW-0067">ATP-binding</keyword>
<evidence type="ECO:0000256" key="1">
    <source>
        <dbReference type="ARBA" id="ARBA00005527"/>
    </source>
</evidence>
<evidence type="ECO:0000259" key="7">
    <source>
        <dbReference type="PROSITE" id="PS50011"/>
    </source>
</evidence>